<organism evidence="12 13">
    <name type="scientific">Veronia pacifica</name>
    <dbReference type="NCBI Taxonomy" id="1080227"/>
    <lineage>
        <taxon>Bacteria</taxon>
        <taxon>Pseudomonadati</taxon>
        <taxon>Pseudomonadota</taxon>
        <taxon>Gammaproteobacteria</taxon>
        <taxon>Vibrionales</taxon>
        <taxon>Vibrionaceae</taxon>
        <taxon>Veronia</taxon>
    </lineage>
</organism>
<feature type="region of interest" description="Disordered" evidence="11">
    <location>
        <begin position="47"/>
        <end position="66"/>
    </location>
</feature>
<evidence type="ECO:0000313" key="12">
    <source>
        <dbReference type="EMBL" id="ODA31608.1"/>
    </source>
</evidence>
<dbReference type="PANTHER" id="PTHR35091">
    <property type="entry name" value="FLAGELLAR PROTEIN FLIL"/>
    <property type="match status" value="1"/>
</dbReference>
<keyword evidence="8 10" id="KW-1133">Transmembrane helix</keyword>
<protein>
    <recommendedName>
        <fullName evidence="10">Flagellar protein FliL</fullName>
    </recommendedName>
</protein>
<proteinExistence type="inferred from homology"/>
<dbReference type="Proteomes" id="UP000094936">
    <property type="component" value="Unassembled WGS sequence"/>
</dbReference>
<evidence type="ECO:0000256" key="1">
    <source>
        <dbReference type="ARBA" id="ARBA00002254"/>
    </source>
</evidence>
<dbReference type="OrthoDB" id="5829285at2"/>
<keyword evidence="12" id="KW-0282">Flagellum</keyword>
<evidence type="ECO:0000256" key="7">
    <source>
        <dbReference type="ARBA" id="ARBA00022779"/>
    </source>
</evidence>
<dbReference type="NCBIfam" id="NF004285">
    <property type="entry name" value="PRK05696.1"/>
    <property type="match status" value="1"/>
</dbReference>
<evidence type="ECO:0000256" key="9">
    <source>
        <dbReference type="ARBA" id="ARBA00023136"/>
    </source>
</evidence>
<reference evidence="12 13" key="1">
    <citation type="submission" date="2016-05" db="EMBL/GenBank/DDBJ databases">
        <title>Genomic Taxonomy of the Vibrionaceae.</title>
        <authorList>
            <person name="Gomez-Gil B."/>
            <person name="Enciso-Ibarra J."/>
        </authorList>
    </citation>
    <scope>NUCLEOTIDE SEQUENCE [LARGE SCALE GENOMIC DNA]</scope>
    <source>
        <strain evidence="12 13">CAIM 1920</strain>
    </source>
</reference>
<keyword evidence="4" id="KW-1003">Cell membrane</keyword>
<evidence type="ECO:0000256" key="3">
    <source>
        <dbReference type="ARBA" id="ARBA00008281"/>
    </source>
</evidence>
<dbReference type="EMBL" id="LYBM01000032">
    <property type="protein sequence ID" value="ODA31608.1"/>
    <property type="molecule type" value="Genomic_DNA"/>
</dbReference>
<sequence length="171" mass="18287">MAEEETENTEEEGGGGKSKLLIIIIAAVVLLAGGGGAAFFLMSGGDEAPPEATASQEKTESDAPPAPALYVTLDQPFIFNVTGDRAHRLVQVEIQLMVRGESHQFLVQQNLPLVESSLLEAFGKATVQQLRTAKGQDEVRQMAAESVQKAMENAIGEAVVERVLFTGFVMQ</sequence>
<comment type="function">
    <text evidence="1 10">Controls the rotational direction of flagella during chemotaxis.</text>
</comment>
<accession>A0A1C3EEE4</accession>
<keyword evidence="6 10" id="KW-0812">Transmembrane</keyword>
<dbReference type="GO" id="GO:0005886">
    <property type="term" value="C:plasma membrane"/>
    <property type="evidence" value="ECO:0007669"/>
    <property type="project" value="UniProtKB-SubCell"/>
</dbReference>
<keyword evidence="9 10" id="KW-0472">Membrane</keyword>
<evidence type="ECO:0000256" key="6">
    <source>
        <dbReference type="ARBA" id="ARBA00022692"/>
    </source>
</evidence>
<gene>
    <name evidence="12" type="primary">fliL</name>
    <name evidence="12" type="ORF">A8L45_15925</name>
</gene>
<dbReference type="STRING" id="1080227.A8L45_15925"/>
<keyword evidence="12" id="KW-0966">Cell projection</keyword>
<dbReference type="GO" id="GO:0006935">
    <property type="term" value="P:chemotaxis"/>
    <property type="evidence" value="ECO:0007669"/>
    <property type="project" value="UniProtKB-KW"/>
</dbReference>
<keyword evidence="13" id="KW-1185">Reference proteome</keyword>
<keyword evidence="12" id="KW-0969">Cilium</keyword>
<evidence type="ECO:0000256" key="8">
    <source>
        <dbReference type="ARBA" id="ARBA00022989"/>
    </source>
</evidence>
<name>A0A1C3EEE4_9GAMM</name>
<keyword evidence="7 10" id="KW-0283">Flagellar rotation</keyword>
<dbReference type="Pfam" id="PF03748">
    <property type="entry name" value="FliL"/>
    <property type="match status" value="1"/>
</dbReference>
<dbReference type="GO" id="GO:0071978">
    <property type="term" value="P:bacterial-type flagellum-dependent swarming motility"/>
    <property type="evidence" value="ECO:0007669"/>
    <property type="project" value="TreeGrafter"/>
</dbReference>
<dbReference type="RefSeq" id="WP_068904062.1">
    <property type="nucleotide sequence ID" value="NZ_JBHUIF010000032.1"/>
</dbReference>
<comment type="subcellular location">
    <subcellularLocation>
        <location evidence="10">Cell inner membrane</location>
    </subcellularLocation>
    <subcellularLocation>
        <location evidence="2">Cell membrane</location>
        <topology evidence="2">Single-pass membrane protein</topology>
    </subcellularLocation>
</comment>
<keyword evidence="5 10" id="KW-0145">Chemotaxis</keyword>
<evidence type="ECO:0000256" key="10">
    <source>
        <dbReference type="RuleBase" id="RU364125"/>
    </source>
</evidence>
<evidence type="ECO:0000313" key="13">
    <source>
        <dbReference type="Proteomes" id="UP000094936"/>
    </source>
</evidence>
<evidence type="ECO:0000256" key="5">
    <source>
        <dbReference type="ARBA" id="ARBA00022500"/>
    </source>
</evidence>
<keyword evidence="10" id="KW-0997">Cell inner membrane</keyword>
<dbReference type="InterPro" id="IPR005503">
    <property type="entry name" value="FliL"/>
</dbReference>
<dbReference type="AlphaFoldDB" id="A0A1C3EEE4"/>
<comment type="similarity">
    <text evidence="3 10">Belongs to the FliL family.</text>
</comment>
<dbReference type="PANTHER" id="PTHR35091:SF2">
    <property type="entry name" value="FLAGELLAR PROTEIN FLIL"/>
    <property type="match status" value="1"/>
</dbReference>
<evidence type="ECO:0000256" key="11">
    <source>
        <dbReference type="SAM" id="MobiDB-lite"/>
    </source>
</evidence>
<evidence type="ECO:0000256" key="2">
    <source>
        <dbReference type="ARBA" id="ARBA00004162"/>
    </source>
</evidence>
<dbReference type="GO" id="GO:0009425">
    <property type="term" value="C:bacterial-type flagellum basal body"/>
    <property type="evidence" value="ECO:0007669"/>
    <property type="project" value="InterPro"/>
</dbReference>
<feature type="transmembrane region" description="Helical" evidence="10">
    <location>
        <begin position="20"/>
        <end position="41"/>
    </location>
</feature>
<comment type="caution">
    <text evidence="12">The sequence shown here is derived from an EMBL/GenBank/DDBJ whole genome shotgun (WGS) entry which is preliminary data.</text>
</comment>
<evidence type="ECO:0000256" key="4">
    <source>
        <dbReference type="ARBA" id="ARBA00022475"/>
    </source>
</evidence>